<protein>
    <submittedName>
        <fullName evidence="2">Radical SAM-linked protein</fullName>
    </submittedName>
</protein>
<dbReference type="AlphaFoldDB" id="A0A1G6ITG6"/>
<dbReference type="Proteomes" id="UP000198943">
    <property type="component" value="Unassembled WGS sequence"/>
</dbReference>
<dbReference type="NCBIfam" id="TIGR03936">
    <property type="entry name" value="sam_1_link_chp"/>
    <property type="match status" value="1"/>
</dbReference>
<sequence length="234" mass="26437">MKLRFQITKEKEIRFISHLEYVRTIGRAIRRAKLPAAYSQGFNPHMKYSLASALGVGVVSYAEFVELELAEPVHPLEAAEALQKALPRGIRVLAVDAVENSAPALMSVAGGAEYRVTLPWTGDIAPAVEAFNRAETLFFEKQAPKAKEKVKRIDVKFYISELSAVQWEKETELHFHCRITPNGSMKAVDLLNTLNEQYGLQLPVEKADIERMDLYRVDEMGNKWPMLDTLFEQG</sequence>
<gene>
    <name evidence="2" type="ORF">SAMN04487864_102218</name>
</gene>
<accession>A0A1G6ITG6</accession>
<keyword evidence="3" id="KW-1185">Reference proteome</keyword>
<feature type="domain" description="DUF2344" evidence="1">
    <location>
        <begin position="2"/>
        <end position="170"/>
    </location>
</feature>
<dbReference type="OrthoDB" id="9780488at2"/>
<name>A0A1G6ITG6_9FIRM</name>
<evidence type="ECO:0000259" key="1">
    <source>
        <dbReference type="Pfam" id="PF10105"/>
    </source>
</evidence>
<organism evidence="2 3">
    <name type="scientific">Succiniclasticum ruminis</name>
    <dbReference type="NCBI Taxonomy" id="40841"/>
    <lineage>
        <taxon>Bacteria</taxon>
        <taxon>Bacillati</taxon>
        <taxon>Bacillota</taxon>
        <taxon>Negativicutes</taxon>
        <taxon>Acidaminococcales</taxon>
        <taxon>Acidaminococcaceae</taxon>
        <taxon>Succiniclasticum</taxon>
    </lineage>
</organism>
<dbReference type="Pfam" id="PF10105">
    <property type="entry name" value="DUF2344"/>
    <property type="match status" value="1"/>
</dbReference>
<dbReference type="RefSeq" id="WP_093729385.1">
    <property type="nucleotide sequence ID" value="NZ_FMYW01000002.1"/>
</dbReference>
<dbReference type="EMBL" id="FMYW01000002">
    <property type="protein sequence ID" value="SDC09721.1"/>
    <property type="molecule type" value="Genomic_DNA"/>
</dbReference>
<evidence type="ECO:0000313" key="3">
    <source>
        <dbReference type="Proteomes" id="UP000198943"/>
    </source>
</evidence>
<evidence type="ECO:0000313" key="2">
    <source>
        <dbReference type="EMBL" id="SDC09721.1"/>
    </source>
</evidence>
<dbReference type="InterPro" id="IPR018768">
    <property type="entry name" value="DUF2344"/>
</dbReference>
<proteinExistence type="predicted"/>
<reference evidence="3" key="1">
    <citation type="submission" date="2016-10" db="EMBL/GenBank/DDBJ databases">
        <authorList>
            <person name="Varghese N."/>
            <person name="Submissions S."/>
        </authorList>
    </citation>
    <scope>NUCLEOTIDE SEQUENCE [LARGE SCALE GENOMIC DNA]</scope>
    <source>
        <strain evidence="3">DSM 11005</strain>
    </source>
</reference>